<reference evidence="4" key="1">
    <citation type="submission" date="2021-06" db="EMBL/GenBank/DDBJ databases">
        <authorList>
            <person name="Kallberg Y."/>
            <person name="Tangrot J."/>
            <person name="Rosling A."/>
        </authorList>
    </citation>
    <scope>NUCLEOTIDE SEQUENCE</scope>
    <source>
        <strain evidence="4">UK204</strain>
    </source>
</reference>
<dbReference type="SUPFAM" id="SSF57850">
    <property type="entry name" value="RING/U-box"/>
    <property type="match status" value="1"/>
</dbReference>
<evidence type="ECO:0000256" key="2">
    <source>
        <dbReference type="SAM" id="MobiDB-lite"/>
    </source>
</evidence>
<dbReference type="EMBL" id="CAJVPQ010002858">
    <property type="protein sequence ID" value="CAG8610655.1"/>
    <property type="molecule type" value="Genomic_DNA"/>
</dbReference>
<feature type="compositionally biased region" description="Polar residues" evidence="2">
    <location>
        <begin position="1"/>
        <end position="41"/>
    </location>
</feature>
<keyword evidence="5" id="KW-1185">Reference proteome</keyword>
<dbReference type="PANTHER" id="PTHR21540">
    <property type="entry name" value="RING FINGER AND SWIM DOMAIN-CONTAINING PROTEIN 2"/>
    <property type="match status" value="1"/>
</dbReference>
<sequence length="414" mass="46241">MTKTKTSMSTNGRTSLQKPTTRSSTIKKQTAVESDSRSNLTEIARPKRGRKPKNTIVSATVNLSETANETANETTVPKRGRKRKATVIEDNITAEQATGSDQKTNEKVIEEKPSKRGRKNKELTAQTESVKEPAITNKEEAPDLCDKTDTENNDVDVAEPKNAPKPEKPLVEKRLARFRHVCPAPIHDRIYRAESQRMYMVSRSTIDELKQEFAILGSTGNIFVYLRVLRLKRESPYIYQKALLSEELLSIFANAAPDPTILASQKVREHYKVLTTGESSQSSAESSTDEKRRPIEGDCPICYEPLEEKDRDNIVWCQEGCGNNLHKDCFEQWKKSKRGGSGKVTCVYCRGEWVEDSTASENGLVNEEGYVNFGGIQGMSNIRGKTSNTLQPTTNLIDFCGDLGIKSQIISLAK</sequence>
<dbReference type="GO" id="GO:0061630">
    <property type="term" value="F:ubiquitin protein ligase activity"/>
    <property type="evidence" value="ECO:0007669"/>
    <property type="project" value="InterPro"/>
</dbReference>
<feature type="compositionally biased region" description="Polar residues" evidence="2">
    <location>
        <begin position="55"/>
        <end position="64"/>
    </location>
</feature>
<feature type="compositionally biased region" description="Basic and acidic residues" evidence="2">
    <location>
        <begin position="137"/>
        <end position="150"/>
    </location>
</feature>
<evidence type="ECO:0000313" key="4">
    <source>
        <dbReference type="EMBL" id="CAG8610655.1"/>
    </source>
</evidence>
<comment type="caution">
    <text evidence="4">The sequence shown here is derived from an EMBL/GenBank/DDBJ whole genome shotgun (WGS) entry which is preliminary data.</text>
</comment>
<dbReference type="InterPro" id="IPR013083">
    <property type="entry name" value="Znf_RING/FYVE/PHD"/>
</dbReference>
<dbReference type="Proteomes" id="UP000789570">
    <property type="component" value="Unassembled WGS sequence"/>
</dbReference>
<dbReference type="PROSITE" id="PS50089">
    <property type="entry name" value="ZF_RING_2"/>
    <property type="match status" value="1"/>
</dbReference>
<organism evidence="4 5">
    <name type="scientific">Funneliformis caledonium</name>
    <dbReference type="NCBI Taxonomy" id="1117310"/>
    <lineage>
        <taxon>Eukaryota</taxon>
        <taxon>Fungi</taxon>
        <taxon>Fungi incertae sedis</taxon>
        <taxon>Mucoromycota</taxon>
        <taxon>Glomeromycotina</taxon>
        <taxon>Glomeromycetes</taxon>
        <taxon>Glomerales</taxon>
        <taxon>Glomeraceae</taxon>
        <taxon>Funneliformis</taxon>
    </lineage>
</organism>
<dbReference type="InterPro" id="IPR039903">
    <property type="entry name" value="Zswim2"/>
</dbReference>
<feature type="domain" description="RING-type" evidence="3">
    <location>
        <begin position="299"/>
        <end position="350"/>
    </location>
</feature>
<feature type="compositionally biased region" description="Polar residues" evidence="2">
    <location>
        <begin position="93"/>
        <end position="102"/>
    </location>
</feature>
<accession>A0A9N9GLJ8</accession>
<dbReference type="Gene3D" id="3.30.40.10">
    <property type="entry name" value="Zinc/RING finger domain, C3HC4 (zinc finger)"/>
    <property type="match status" value="1"/>
</dbReference>
<dbReference type="InterPro" id="IPR001841">
    <property type="entry name" value="Znf_RING"/>
</dbReference>
<gene>
    <name evidence="4" type="ORF">FCALED_LOCUS9052</name>
</gene>
<keyword evidence="1" id="KW-0863">Zinc-finger</keyword>
<proteinExistence type="predicted"/>
<feature type="compositionally biased region" description="Basic and acidic residues" evidence="2">
    <location>
        <begin position="103"/>
        <end position="114"/>
    </location>
</feature>
<evidence type="ECO:0000256" key="1">
    <source>
        <dbReference type="PROSITE-ProRule" id="PRU00175"/>
    </source>
</evidence>
<feature type="compositionally biased region" description="Low complexity" evidence="2">
    <location>
        <begin position="65"/>
        <end position="75"/>
    </location>
</feature>
<name>A0A9N9GLJ8_9GLOM</name>
<protein>
    <submittedName>
        <fullName evidence="4">16358_t:CDS:1</fullName>
    </submittedName>
</protein>
<dbReference type="Pfam" id="PF13639">
    <property type="entry name" value="zf-RING_2"/>
    <property type="match status" value="1"/>
</dbReference>
<feature type="region of interest" description="Disordered" evidence="2">
    <location>
        <begin position="1"/>
        <end position="166"/>
    </location>
</feature>
<evidence type="ECO:0000313" key="5">
    <source>
        <dbReference type="Proteomes" id="UP000789570"/>
    </source>
</evidence>
<keyword evidence="1" id="KW-0479">Metal-binding</keyword>
<dbReference type="AlphaFoldDB" id="A0A9N9GLJ8"/>
<dbReference type="PANTHER" id="PTHR21540:SF0">
    <property type="entry name" value="PHD FAMILY PROTEIN"/>
    <property type="match status" value="1"/>
</dbReference>
<dbReference type="CDD" id="cd16494">
    <property type="entry name" value="RING-CH-C4HC3_ZSWM2"/>
    <property type="match status" value="1"/>
</dbReference>
<dbReference type="OrthoDB" id="2122982at2759"/>
<dbReference type="GO" id="GO:0008270">
    <property type="term" value="F:zinc ion binding"/>
    <property type="evidence" value="ECO:0007669"/>
    <property type="project" value="UniProtKB-KW"/>
</dbReference>
<evidence type="ECO:0000259" key="3">
    <source>
        <dbReference type="PROSITE" id="PS50089"/>
    </source>
</evidence>
<keyword evidence="1" id="KW-0862">Zinc</keyword>